<dbReference type="RefSeq" id="WP_271292087.1">
    <property type="nucleotide sequence ID" value="NZ_JAPJZI010000001.1"/>
</dbReference>
<dbReference type="Pfam" id="PF00557">
    <property type="entry name" value="Peptidase_M24"/>
    <property type="match status" value="1"/>
</dbReference>
<comment type="caution">
    <text evidence="3">The sequence shown here is derived from an EMBL/GenBank/DDBJ whole genome shotgun (WGS) entry which is preliminary data.</text>
</comment>
<dbReference type="PANTHER" id="PTHR46112:SF3">
    <property type="entry name" value="AMINOPEPTIDASE YPDF"/>
    <property type="match status" value="1"/>
</dbReference>
<dbReference type="Gene3D" id="3.40.350.10">
    <property type="entry name" value="Creatinase/prolidase N-terminal domain"/>
    <property type="match status" value="1"/>
</dbReference>
<dbReference type="InterPro" id="IPR001714">
    <property type="entry name" value="Pept_M24_MAP"/>
</dbReference>
<dbReference type="Proteomes" id="UP001151234">
    <property type="component" value="Unassembled WGS sequence"/>
</dbReference>
<dbReference type="InterPro" id="IPR029149">
    <property type="entry name" value="Creatin/AminoP/Spt16_N"/>
</dbReference>
<dbReference type="Pfam" id="PF01321">
    <property type="entry name" value="Creatinase_N"/>
    <property type="match status" value="1"/>
</dbReference>
<protein>
    <submittedName>
        <fullName evidence="3">M24 family metallopeptidase</fullName>
    </submittedName>
</protein>
<sequence>MTNTIADKINALRSRMAEESVDLIAIGPGAHMKWLLGFYPHPDERPCLLFVSRTAETFLMPAMNAEGTRQETDIGFHTWDDADGPDAALKAALSEIGAEGARNVVVDEAMRADFALLVLDALPGAVHSFTGATLGALRMRKGDDEYRELKKNALLADEAMKAAFAAARPGMSEIELADVISQSFIANGARPLFRIVGTGGNGAFPHHHTGETVIQAGDVIVIDIGAQAGNYPSDITRSVVVGDAPDDYDKVHAIVDSAVKAAMGAAKPGVKARDVDAAARKVIADAGYGEYFVHRTGHGMGIEVHEPPYITSTSDTVLEEGMVFSIEPGIYLPGRFGIRLEDIVILRADGPEILSELPRDAHKVSV</sequence>
<evidence type="ECO:0000259" key="1">
    <source>
        <dbReference type="Pfam" id="PF00557"/>
    </source>
</evidence>
<accession>A0A9X3UFH9</accession>
<evidence type="ECO:0000313" key="3">
    <source>
        <dbReference type="EMBL" id="MDA5397668.1"/>
    </source>
</evidence>
<dbReference type="SUPFAM" id="SSF55920">
    <property type="entry name" value="Creatinase/aminopeptidase"/>
    <property type="match status" value="1"/>
</dbReference>
<evidence type="ECO:0000313" key="4">
    <source>
        <dbReference type="Proteomes" id="UP001151234"/>
    </source>
</evidence>
<dbReference type="InterPro" id="IPR000587">
    <property type="entry name" value="Creatinase_N"/>
</dbReference>
<evidence type="ECO:0000259" key="2">
    <source>
        <dbReference type="Pfam" id="PF01321"/>
    </source>
</evidence>
<dbReference type="Gene3D" id="3.90.230.10">
    <property type="entry name" value="Creatinase/methionine aminopeptidase superfamily"/>
    <property type="match status" value="1"/>
</dbReference>
<dbReference type="GO" id="GO:0008235">
    <property type="term" value="F:metalloexopeptidase activity"/>
    <property type="evidence" value="ECO:0007669"/>
    <property type="project" value="UniProtKB-ARBA"/>
</dbReference>
<feature type="domain" description="Creatinase N-terminal" evidence="2">
    <location>
        <begin position="9"/>
        <end position="130"/>
    </location>
</feature>
<dbReference type="PRINTS" id="PR00599">
    <property type="entry name" value="MAPEPTIDASE"/>
</dbReference>
<dbReference type="InterPro" id="IPR050659">
    <property type="entry name" value="Peptidase_M24B"/>
</dbReference>
<reference evidence="3" key="1">
    <citation type="submission" date="2022-11" db="EMBL/GenBank/DDBJ databases">
        <title>Draft genome sequence of Hoeflea poritis E7-10 and Hoeflea prorocentri PM5-8, separated from scleractinian coral Porites lutea and marine dinoflagellate.</title>
        <authorList>
            <person name="Zhang G."/>
            <person name="Wei Q."/>
            <person name="Cai L."/>
        </authorList>
    </citation>
    <scope>NUCLEOTIDE SEQUENCE</scope>
    <source>
        <strain evidence="3">PM5-8</strain>
    </source>
</reference>
<dbReference type="GO" id="GO:0004177">
    <property type="term" value="F:aminopeptidase activity"/>
    <property type="evidence" value="ECO:0007669"/>
    <property type="project" value="UniProtKB-ARBA"/>
</dbReference>
<dbReference type="SUPFAM" id="SSF53092">
    <property type="entry name" value="Creatinase/prolidase N-terminal domain"/>
    <property type="match status" value="1"/>
</dbReference>
<dbReference type="PANTHER" id="PTHR46112">
    <property type="entry name" value="AMINOPEPTIDASE"/>
    <property type="match status" value="1"/>
</dbReference>
<gene>
    <name evidence="3" type="ORF">OQ273_03680</name>
</gene>
<name>A0A9X3UFH9_9HYPH</name>
<dbReference type="InterPro" id="IPR036005">
    <property type="entry name" value="Creatinase/aminopeptidase-like"/>
</dbReference>
<dbReference type="InterPro" id="IPR000994">
    <property type="entry name" value="Pept_M24"/>
</dbReference>
<organism evidence="3 4">
    <name type="scientific">Hoeflea prorocentri</name>
    <dbReference type="NCBI Taxonomy" id="1922333"/>
    <lineage>
        <taxon>Bacteria</taxon>
        <taxon>Pseudomonadati</taxon>
        <taxon>Pseudomonadota</taxon>
        <taxon>Alphaproteobacteria</taxon>
        <taxon>Hyphomicrobiales</taxon>
        <taxon>Rhizobiaceae</taxon>
        <taxon>Hoeflea</taxon>
    </lineage>
</organism>
<dbReference type="EMBL" id="JAPJZI010000001">
    <property type="protein sequence ID" value="MDA5397668.1"/>
    <property type="molecule type" value="Genomic_DNA"/>
</dbReference>
<feature type="domain" description="Peptidase M24" evidence="1">
    <location>
        <begin position="149"/>
        <end position="346"/>
    </location>
</feature>
<dbReference type="AlphaFoldDB" id="A0A9X3UFH9"/>
<proteinExistence type="predicted"/>
<keyword evidence="4" id="KW-1185">Reference proteome</keyword>